<dbReference type="SUPFAM" id="SSF51126">
    <property type="entry name" value="Pectin lyase-like"/>
    <property type="match status" value="1"/>
</dbReference>
<sequence>MKGCLKNFLKFIALFSFFSFLEACDFPTLFNPDYNEGVKGYFEEYTETAAIMLQELDGKYPSDSQGITCFPSGDSRIVKLYLRNPQNYILNVSMESDDVVNNNVTVVQDETDKSIVTVTYPGSWLLEKDKDDKDISGVIKIVEPVSGRQFQDWNITLHADSVPPAIKSPVFQLDSSDLSAAHYIVCFYFPNLSTIGNGVHSDVNTLLIDGKKYYISGTSIYNDEGCTKLNESFVSEKPAGLTADSQNNPGYDFDPAAVPEDYIVLYYLTGASPSTDEVSYSFVLQDKAGLKSSEVSISNKAKKLSSPVICRTDGTELSSGESLAADEDTFLYTLLINHDGTDEDGASCGTAVINYTITETNGALVFADGTSSVLTAVSEGSVSVKLPKGTYTVTAEASKNFYLTSDEVSVSGIKIRKPAVYYISESGFDSDSQSGSAGEPYRTVQYALNQYAAGVTSGEYELDDGCDIRVLTDLTVPADFDWTANGNYFVNTSVLTNAVVNISGWQGTKTVDISQEEDSTHTIFNAASGKVNISNLNFTGGYTDSDVSPIFNISSGVEFVIKDSKIYENTLASDNGRLSLIQSAGTLEMNNVIVSDNSQIVGAGADPMNTPAFYAINQTAGQVTLNDCSITSSGTGHGAYWILICVSSGTFTMNGGSIRDNTGCNIVLSNDANGTTLNDVVIDNNGDEWGDIISNTGKLFLTGCTVTGNTGGYNGLITNYSGGTLNLTDTEIKNNNLVENVYAGAGDDYYNCGGAVWNNGSLTLDGCTISGNTINNVNGRGAGIYMKTGADLSLTLKGKNYIYDNYNNAFTPPKRDDIYLPTGCVITVDGDISGSTIGVNVPWESSDAGAPRIGSPAEFTSGYGTGNTVLPGEIFITENNYSITASSSGEAAFAVSGGGMYTALDYDVNLTASSVSVYPDTEKTISIAVGGTRKEPGGTPTDLYYNNADGKFYTDPDLTAKAAGDNTVTFAAALYNGGVKVSDCEIGHPELDSGSILVTVPALAYEDTYTLRITSTFFGVTKDTSVEYAVKKLVSVASLSEAPTSGVYSLSTLSELEKIRDWVSSNNTLQNVTFTLEDDIDTNGEELIIGYYKSNDSANRAFMGVFDGNNHTITNKITASDVNTSARIALFSYVKGSSTVIKNLTVKGTSTRGSIVGYLNENASVENCISETVINASVSEIGGIVCYMNTGYVRNCINKGNITSSKSAVAGIVGEAMSGNGAIDRCINKGNISGYTSTGGIAGYLQGQTPVTNCKNYGNIPSNSYSGGIIGLYNHSSSKLNNNCNLGEITYGGGIFYYSDTSKPNFNNNCNSNTIKYGACAKFDSGLTSIAANNNYSLNVYTTALYPSTASGSFNPSTITESQIKSFELSEAGSVVESLNNWATANSTTSLTYASWKLNAEGKPELDLGEMDNW</sequence>
<name>A0A840SGU3_9SPIR</name>
<reference evidence="2 3" key="1">
    <citation type="submission" date="2020-08" db="EMBL/GenBank/DDBJ databases">
        <title>Genomic Encyclopedia of Type Strains, Phase IV (KMG-IV): sequencing the most valuable type-strain genomes for metagenomic binning, comparative biology and taxonomic classification.</title>
        <authorList>
            <person name="Goeker M."/>
        </authorList>
    </citation>
    <scope>NUCLEOTIDE SEQUENCE [LARGE SCALE GENOMIC DNA]</scope>
    <source>
        <strain evidence="2 3">DSM 103679</strain>
    </source>
</reference>
<evidence type="ECO:0000256" key="1">
    <source>
        <dbReference type="SAM" id="SignalP"/>
    </source>
</evidence>
<protein>
    <recommendedName>
        <fullName evidence="4">Polymorphic outer membrane protein repeat-containing protein</fullName>
    </recommendedName>
</protein>
<gene>
    <name evidence="2" type="ORF">HNP77_002349</name>
</gene>
<feature type="signal peptide" evidence="1">
    <location>
        <begin position="1"/>
        <end position="23"/>
    </location>
</feature>
<dbReference type="RefSeq" id="WP_184653551.1">
    <property type="nucleotide sequence ID" value="NZ_JACHFR010000004.1"/>
</dbReference>
<dbReference type="Gene3D" id="2.160.20.110">
    <property type="match status" value="1"/>
</dbReference>
<evidence type="ECO:0008006" key="4">
    <source>
        <dbReference type="Google" id="ProtNLM"/>
    </source>
</evidence>
<organism evidence="2 3">
    <name type="scientific">Treponema rectale</name>
    <dbReference type="NCBI Taxonomy" id="744512"/>
    <lineage>
        <taxon>Bacteria</taxon>
        <taxon>Pseudomonadati</taxon>
        <taxon>Spirochaetota</taxon>
        <taxon>Spirochaetia</taxon>
        <taxon>Spirochaetales</taxon>
        <taxon>Treponemataceae</taxon>
        <taxon>Treponema</taxon>
    </lineage>
</organism>
<evidence type="ECO:0000313" key="3">
    <source>
        <dbReference type="Proteomes" id="UP000578697"/>
    </source>
</evidence>
<dbReference type="EMBL" id="JACHFR010000004">
    <property type="protein sequence ID" value="MBB5219960.1"/>
    <property type="molecule type" value="Genomic_DNA"/>
</dbReference>
<comment type="caution">
    <text evidence="2">The sequence shown here is derived from an EMBL/GenBank/DDBJ whole genome shotgun (WGS) entry which is preliminary data.</text>
</comment>
<accession>A0A840SGU3</accession>
<proteinExistence type="predicted"/>
<keyword evidence="3" id="KW-1185">Reference proteome</keyword>
<keyword evidence="1" id="KW-0732">Signal</keyword>
<dbReference type="InterPro" id="IPR011050">
    <property type="entry name" value="Pectin_lyase_fold/virulence"/>
</dbReference>
<feature type="chain" id="PRO_5032378227" description="Polymorphic outer membrane protein repeat-containing protein" evidence="1">
    <location>
        <begin position="24"/>
        <end position="1414"/>
    </location>
</feature>
<evidence type="ECO:0000313" key="2">
    <source>
        <dbReference type="EMBL" id="MBB5219960.1"/>
    </source>
</evidence>
<dbReference type="Proteomes" id="UP000578697">
    <property type="component" value="Unassembled WGS sequence"/>
</dbReference>